<dbReference type="Proteomes" id="UP000242525">
    <property type="component" value="Unassembled WGS sequence"/>
</dbReference>
<evidence type="ECO:0000256" key="7">
    <source>
        <dbReference type="ARBA" id="ARBA00023316"/>
    </source>
</evidence>
<name>A0A0J9X8D0_GEOCN</name>
<dbReference type="AlphaFoldDB" id="A0A0J9X8D0"/>
<dbReference type="InterPro" id="IPR018805">
    <property type="entry name" value="YJL171C/Tos1_C"/>
</dbReference>
<feature type="domain" description="Cell wall protein YJL171C/Tos1 N-terminal" evidence="10">
    <location>
        <begin position="38"/>
        <end position="99"/>
    </location>
</feature>
<dbReference type="GO" id="GO:0042973">
    <property type="term" value="F:glucan endo-1,3-beta-D-glucosidase activity"/>
    <property type="evidence" value="ECO:0007669"/>
    <property type="project" value="UniProtKB-EC"/>
</dbReference>
<keyword evidence="7" id="KW-0961">Cell wall biogenesis/degradation</keyword>
<reference evidence="11" key="1">
    <citation type="submission" date="2014-03" db="EMBL/GenBank/DDBJ databases">
        <authorList>
            <person name="Casaregola S."/>
        </authorList>
    </citation>
    <scope>NUCLEOTIDE SEQUENCE [LARGE SCALE GENOMIC DNA]</scope>
    <source>
        <strain evidence="11">CLIB 918</strain>
    </source>
</reference>
<evidence type="ECO:0000256" key="8">
    <source>
        <dbReference type="SAM" id="SignalP"/>
    </source>
</evidence>
<dbReference type="STRING" id="1173061.A0A0J9X8D0"/>
<dbReference type="EC" id="3.2.1.39" evidence="3"/>
<evidence type="ECO:0000256" key="1">
    <source>
        <dbReference type="ARBA" id="ARBA00000382"/>
    </source>
</evidence>
<protein>
    <recommendedName>
        <fullName evidence="3">glucan endo-1,3-beta-D-glucosidase</fullName>
        <ecNumber evidence="3">3.2.1.39</ecNumber>
    </recommendedName>
</protein>
<evidence type="ECO:0000256" key="4">
    <source>
        <dbReference type="ARBA" id="ARBA00022729"/>
    </source>
</evidence>
<accession>A0A0J9X8D0</accession>
<comment type="similarity">
    <text evidence="2">Belongs to the PGA52 family.</text>
</comment>
<dbReference type="EMBL" id="CCBN010000005">
    <property type="protein sequence ID" value="CDO53674.1"/>
    <property type="molecule type" value="Genomic_DNA"/>
</dbReference>
<feature type="domain" description="Cell wall protein YJL171C/Tos1 C-terminal" evidence="9">
    <location>
        <begin position="185"/>
        <end position="417"/>
    </location>
</feature>
<dbReference type="GO" id="GO:0009277">
    <property type="term" value="C:fungal-type cell wall"/>
    <property type="evidence" value="ECO:0007669"/>
    <property type="project" value="TreeGrafter"/>
</dbReference>
<sequence>MLFSDSVLKSAASLLLLAASAHAQCSEISGNYYCNKVDQVVYENIGFSGSYNKVTNFDTNSCSCSSKPVAFSGSLSPLDEEVSLHFRGPLNLKQFAYYSYNNTKSKRDVPEAETEKHTVARRHVHHAHKREIVYVTEYVQADAAAPSTAAAASTSTAAAAKKAAAAKASSSAASSSKQTTQTGTGWTRQSYYNAASQSSNGLVFLNHQGGTAGSGVWDTCFGNSLSYCGSDGISGAGSPQILADTVIPSNKEFSIFTSEKCQGDSCGYYRPGSTAYHGFDGNYKAFAFEFSMPSDAGSDAVINGDMPAIWMLNAQIPRTLQYGNGACSCWSTGCGEFDIFEVLNSGNKFLTSHLHTGQGAASLANNGGGGTADYIARPVSGTLKAAVIFADASITLTVLDDDTTFDSFLSDDAMAKWIAQSSSSSSSVSL</sequence>
<evidence type="ECO:0000256" key="2">
    <source>
        <dbReference type="ARBA" id="ARBA00006055"/>
    </source>
</evidence>
<organism evidence="11 12">
    <name type="scientific">Geotrichum candidum</name>
    <name type="common">Oospora lactis</name>
    <name type="synonym">Dipodascus geotrichum</name>
    <dbReference type="NCBI Taxonomy" id="1173061"/>
    <lineage>
        <taxon>Eukaryota</taxon>
        <taxon>Fungi</taxon>
        <taxon>Dikarya</taxon>
        <taxon>Ascomycota</taxon>
        <taxon>Saccharomycotina</taxon>
        <taxon>Dipodascomycetes</taxon>
        <taxon>Dipodascales</taxon>
        <taxon>Dipodascaceae</taxon>
        <taxon>Geotrichum</taxon>
    </lineage>
</organism>
<dbReference type="PANTHER" id="PTHR31737:SF2">
    <property type="entry name" value="PROTEIN TOS1"/>
    <property type="match status" value="1"/>
</dbReference>
<keyword evidence="6" id="KW-0326">Glycosidase</keyword>
<comment type="catalytic activity">
    <reaction evidence="1">
        <text>Hydrolysis of (1-&gt;3)-beta-D-glucosidic linkages in (1-&gt;3)-beta-D-glucans.</text>
        <dbReference type="EC" id="3.2.1.39"/>
    </reaction>
</comment>
<dbReference type="Pfam" id="PF10290">
    <property type="entry name" value="YJL171C_Tos1_N"/>
    <property type="match status" value="1"/>
</dbReference>
<feature type="signal peptide" evidence="8">
    <location>
        <begin position="1"/>
        <end position="23"/>
    </location>
</feature>
<proteinExistence type="inferred from homology"/>
<evidence type="ECO:0000313" key="12">
    <source>
        <dbReference type="Proteomes" id="UP000242525"/>
    </source>
</evidence>
<evidence type="ECO:0000259" key="9">
    <source>
        <dbReference type="Pfam" id="PF10287"/>
    </source>
</evidence>
<evidence type="ECO:0000256" key="6">
    <source>
        <dbReference type="ARBA" id="ARBA00023295"/>
    </source>
</evidence>
<evidence type="ECO:0000313" key="11">
    <source>
        <dbReference type="EMBL" id="CDO53674.1"/>
    </source>
</evidence>
<dbReference type="OrthoDB" id="118256at2759"/>
<dbReference type="PANTHER" id="PTHR31737">
    <property type="entry name" value="PROTEIN TOS1"/>
    <property type="match status" value="1"/>
</dbReference>
<gene>
    <name evidence="11" type="ORF">BN980_GECA05s05312g</name>
</gene>
<keyword evidence="4 8" id="KW-0732">Signal</keyword>
<evidence type="ECO:0000256" key="5">
    <source>
        <dbReference type="ARBA" id="ARBA00022801"/>
    </source>
</evidence>
<keyword evidence="12" id="KW-1185">Reference proteome</keyword>
<comment type="caution">
    <text evidence="11">The sequence shown here is derived from an EMBL/GenBank/DDBJ whole genome shotgun (WGS) entry which is preliminary data.</text>
</comment>
<dbReference type="Gene3D" id="2.60.120.200">
    <property type="match status" value="1"/>
</dbReference>
<feature type="chain" id="PRO_5005325699" description="glucan endo-1,3-beta-D-glucosidase" evidence="8">
    <location>
        <begin position="24"/>
        <end position="430"/>
    </location>
</feature>
<evidence type="ECO:0000256" key="3">
    <source>
        <dbReference type="ARBA" id="ARBA00012780"/>
    </source>
</evidence>
<evidence type="ECO:0000259" key="10">
    <source>
        <dbReference type="Pfam" id="PF10290"/>
    </source>
</evidence>
<dbReference type="GO" id="GO:0071555">
    <property type="term" value="P:cell wall organization"/>
    <property type="evidence" value="ECO:0007669"/>
    <property type="project" value="UniProtKB-KW"/>
</dbReference>
<dbReference type="InterPro" id="IPR018807">
    <property type="entry name" value="YJL171C/Tos1_N"/>
</dbReference>
<dbReference type="Pfam" id="PF10287">
    <property type="entry name" value="YJL171C_Tos1_C"/>
    <property type="match status" value="1"/>
</dbReference>
<keyword evidence="5" id="KW-0378">Hydrolase</keyword>